<reference evidence="1 2" key="1">
    <citation type="submission" date="2019-11" db="EMBL/GenBank/DDBJ databases">
        <authorList>
            <person name="Lewis R."/>
            <person name="Clooney A.G."/>
            <person name="Stockdale S.R."/>
            <person name="Buttimer C."/>
            <person name="Draper L.A."/>
            <person name="Ross R.P."/>
            <person name="Hill C."/>
        </authorList>
    </citation>
    <scope>NUCLEOTIDE SEQUENCE [LARGE SCALE GENOMIC DNA]</scope>
</reference>
<dbReference type="EMBL" id="MN642089">
    <property type="protein sequence ID" value="QGH72062.1"/>
    <property type="molecule type" value="Genomic_DNA"/>
</dbReference>
<dbReference type="Proteomes" id="UP000464669">
    <property type="component" value="Segment"/>
</dbReference>
<sequence length="163" mass="18070">MFSLINACGSDIEYVEELIKAVRKEQREAQSAIQYETKSVSVKLVHEYQVTKKPRSVANIRYNTEERLSNGKVSCDSYLIKLEEGETYSMDPINGLIEGILEAVNNDIDMAAMCGSVLEAEDISDRVQRYMTSALEGAYIFDGVSVSTVVVANQPSEIIVTVC</sequence>
<organism evidence="1 2">
    <name type="scientific">Klebsiella phage N1M2</name>
    <dbReference type="NCBI Taxonomy" id="2664939"/>
    <lineage>
        <taxon>Viruses</taxon>
        <taxon>Duplodnaviria</taxon>
        <taxon>Heunggongvirae</taxon>
        <taxon>Uroviricota</taxon>
        <taxon>Caudoviricetes</taxon>
        <taxon>Chimalliviridae</taxon>
        <taxon>Nimduovirus</taxon>
        <taxon>Nimduovirus N1M2</taxon>
    </lineage>
</organism>
<keyword evidence="2" id="KW-1185">Reference proteome</keyword>
<proteinExistence type="predicted"/>
<accession>A0A6B7ZF96</accession>
<protein>
    <submittedName>
        <fullName evidence="1">Uncharacterized protein</fullName>
    </submittedName>
</protein>
<name>A0A6B7ZF96_9CAUD</name>
<evidence type="ECO:0000313" key="1">
    <source>
        <dbReference type="EMBL" id="QGH72062.1"/>
    </source>
</evidence>
<gene>
    <name evidence="1" type="ORF">N1M2_199</name>
</gene>
<evidence type="ECO:0000313" key="2">
    <source>
        <dbReference type="Proteomes" id="UP000464669"/>
    </source>
</evidence>